<evidence type="ECO:0000313" key="11">
    <source>
        <dbReference type="Proteomes" id="UP000790096"/>
    </source>
</evidence>
<dbReference type="Gene3D" id="3.20.20.70">
    <property type="entry name" value="Aldolase class I"/>
    <property type="match status" value="1"/>
</dbReference>
<evidence type="ECO:0000256" key="2">
    <source>
        <dbReference type="ARBA" id="ARBA00009881"/>
    </source>
</evidence>
<gene>
    <name evidence="10" type="ORF">HH682_00330</name>
</gene>
<evidence type="ECO:0000256" key="8">
    <source>
        <dbReference type="ARBA" id="ARBA00031155"/>
    </source>
</evidence>
<keyword evidence="4" id="KW-0285">Flavoprotein</keyword>
<evidence type="ECO:0000256" key="7">
    <source>
        <dbReference type="ARBA" id="ARBA00023033"/>
    </source>
</evidence>
<keyword evidence="7 10" id="KW-0503">Monooxygenase</keyword>
<evidence type="ECO:0000256" key="6">
    <source>
        <dbReference type="ARBA" id="ARBA00023002"/>
    </source>
</evidence>
<keyword evidence="3" id="KW-0216">Detoxification</keyword>
<dbReference type="GO" id="GO:0004497">
    <property type="term" value="F:monooxygenase activity"/>
    <property type="evidence" value="ECO:0007669"/>
    <property type="project" value="UniProtKB-KW"/>
</dbReference>
<evidence type="ECO:0000256" key="1">
    <source>
        <dbReference type="ARBA" id="ARBA00001917"/>
    </source>
</evidence>
<evidence type="ECO:0000256" key="5">
    <source>
        <dbReference type="ARBA" id="ARBA00022643"/>
    </source>
</evidence>
<accession>A0ABS5SSG2</accession>
<organism evidence="10 11">
    <name type="scientific">Rosenbergiella gaditana</name>
    <dbReference type="NCBI Taxonomy" id="2726987"/>
    <lineage>
        <taxon>Bacteria</taxon>
        <taxon>Pseudomonadati</taxon>
        <taxon>Pseudomonadota</taxon>
        <taxon>Gammaproteobacteria</taxon>
        <taxon>Enterobacterales</taxon>
        <taxon>Erwiniaceae</taxon>
        <taxon>Rosenbergiella</taxon>
    </lineage>
</organism>
<evidence type="ECO:0000313" key="10">
    <source>
        <dbReference type="EMBL" id="MBT0722911.1"/>
    </source>
</evidence>
<comment type="catalytic activity">
    <reaction evidence="9">
        <text>3 propionate 3-nitronate + 3 O2 + H2O = 3 3-oxopropanoate + 2 nitrate + nitrite + H2O2 + 3 H(+)</text>
        <dbReference type="Rhea" id="RHEA:57332"/>
        <dbReference type="ChEBI" id="CHEBI:15377"/>
        <dbReference type="ChEBI" id="CHEBI:15378"/>
        <dbReference type="ChEBI" id="CHEBI:15379"/>
        <dbReference type="ChEBI" id="CHEBI:16240"/>
        <dbReference type="ChEBI" id="CHEBI:16301"/>
        <dbReference type="ChEBI" id="CHEBI:17632"/>
        <dbReference type="ChEBI" id="CHEBI:33190"/>
        <dbReference type="ChEBI" id="CHEBI:136067"/>
    </reaction>
</comment>
<protein>
    <recommendedName>
        <fullName evidence="8">Propionate 3-nitronate monooxygenase</fullName>
    </recommendedName>
</protein>
<comment type="similarity">
    <text evidence="2">Belongs to the nitronate monooxygenase family. NMO class I subfamily.</text>
</comment>
<dbReference type="InterPro" id="IPR004136">
    <property type="entry name" value="NMO"/>
</dbReference>
<evidence type="ECO:0000256" key="9">
    <source>
        <dbReference type="ARBA" id="ARBA00049401"/>
    </source>
</evidence>
<dbReference type="PANTHER" id="PTHR42747:SF3">
    <property type="entry name" value="NITRONATE MONOOXYGENASE-RELATED"/>
    <property type="match status" value="1"/>
</dbReference>
<dbReference type="EMBL" id="JABBFR010000001">
    <property type="protein sequence ID" value="MBT0722911.1"/>
    <property type="molecule type" value="Genomic_DNA"/>
</dbReference>
<evidence type="ECO:0000256" key="4">
    <source>
        <dbReference type="ARBA" id="ARBA00022630"/>
    </source>
</evidence>
<keyword evidence="6" id="KW-0560">Oxidoreductase</keyword>
<dbReference type="RefSeq" id="WP_214235141.1">
    <property type="nucleotide sequence ID" value="NZ_JABBFR010000001.1"/>
</dbReference>
<sequence>MQLLTQLGIRYPIFLAPMAGVTTPVLASQVSEAGGLGALGLGACDAYQAEAAIRATQHQTSQPFQVNFFCHRSTPMDPVKSRAWRDYLASYFAQFNQDVPNELLAAYGSFNDTPALLEVILATRPAVVSFHFGLPPKPCLQALQRANIPYWVSVTRLSEALYAQEQGCSAVIAQGIEAGGHRAMFDPLCDSGLSTTELLQQLVPRITLPIISAGGIMTGSQINGLLKQGASAAQLGTAFIPCKESAASDQLKQRLSTANGTQITDVISGRPARGVVGRWQQEIDSPIRPPHAGYPYSYALAKQLDKLACSQGVTDYTICWAGCGVTALRPLDAIPLMETLIAELQEDPYFTQGRSL</sequence>
<name>A0ABS5SSG2_9GAMM</name>
<comment type="cofactor">
    <cofactor evidence="1">
        <name>FMN</name>
        <dbReference type="ChEBI" id="CHEBI:58210"/>
    </cofactor>
</comment>
<dbReference type="Pfam" id="PF03060">
    <property type="entry name" value="NMO"/>
    <property type="match status" value="1"/>
</dbReference>
<dbReference type="Proteomes" id="UP000790096">
    <property type="component" value="Unassembled WGS sequence"/>
</dbReference>
<dbReference type="PANTHER" id="PTHR42747">
    <property type="entry name" value="NITRONATE MONOOXYGENASE-RELATED"/>
    <property type="match status" value="1"/>
</dbReference>
<dbReference type="SUPFAM" id="SSF51412">
    <property type="entry name" value="Inosine monophosphate dehydrogenase (IMPDH)"/>
    <property type="match status" value="1"/>
</dbReference>
<proteinExistence type="inferred from homology"/>
<keyword evidence="5" id="KW-0288">FMN</keyword>
<reference evidence="10 11" key="1">
    <citation type="submission" date="2020-04" db="EMBL/GenBank/DDBJ databases">
        <title>Genome sequencing of Rosenbergiella species.</title>
        <authorList>
            <person name="Alvarez-Perez S."/>
            <person name="Lievens B."/>
        </authorList>
    </citation>
    <scope>NUCLEOTIDE SEQUENCE [LARGE SCALE GENOMIC DNA]</scope>
    <source>
        <strain evidence="10 11">S61</strain>
    </source>
</reference>
<dbReference type="InterPro" id="IPR013785">
    <property type="entry name" value="Aldolase_TIM"/>
</dbReference>
<evidence type="ECO:0000256" key="3">
    <source>
        <dbReference type="ARBA" id="ARBA00022575"/>
    </source>
</evidence>
<dbReference type="CDD" id="cd04730">
    <property type="entry name" value="NPD_like"/>
    <property type="match status" value="1"/>
</dbReference>
<keyword evidence="11" id="KW-1185">Reference proteome</keyword>
<comment type="caution">
    <text evidence="10">The sequence shown here is derived from an EMBL/GenBank/DDBJ whole genome shotgun (WGS) entry which is preliminary data.</text>
</comment>